<dbReference type="FunFam" id="1.10.10.10:FF:000020">
    <property type="entry name" value="SWI/SNF complex subunit SMARCC2 isoform c"/>
    <property type="match status" value="1"/>
</dbReference>
<dbReference type="InterPro" id="IPR001005">
    <property type="entry name" value="SANT/Myb"/>
</dbReference>
<evidence type="ECO:0000256" key="3">
    <source>
        <dbReference type="ARBA" id="ARBA00023163"/>
    </source>
</evidence>
<dbReference type="GO" id="GO:0016514">
    <property type="term" value="C:SWI/SNF complex"/>
    <property type="evidence" value="ECO:0007669"/>
    <property type="project" value="TreeGrafter"/>
</dbReference>
<dbReference type="AlphaFoldDB" id="A0A177B657"/>
<comment type="similarity">
    <text evidence="5">Belongs to the SMARCC family.</text>
</comment>
<dbReference type="OrthoDB" id="118550at2759"/>
<keyword evidence="2" id="KW-0238">DNA-binding</keyword>
<dbReference type="PROSITE" id="PS50090">
    <property type="entry name" value="MYB_LIKE"/>
    <property type="match status" value="1"/>
</dbReference>
<feature type="region of interest" description="Disordered" evidence="6">
    <location>
        <begin position="1"/>
        <end position="36"/>
    </location>
</feature>
<gene>
    <name evidence="10" type="ORF">A3Q56_02484</name>
</gene>
<dbReference type="GO" id="GO:0042393">
    <property type="term" value="F:histone binding"/>
    <property type="evidence" value="ECO:0007669"/>
    <property type="project" value="TreeGrafter"/>
</dbReference>
<evidence type="ECO:0000259" key="9">
    <source>
        <dbReference type="PROSITE" id="PS51293"/>
    </source>
</evidence>
<evidence type="ECO:0000256" key="1">
    <source>
        <dbReference type="ARBA" id="ARBA00023015"/>
    </source>
</evidence>
<dbReference type="GO" id="GO:0071565">
    <property type="term" value="C:nBAF complex"/>
    <property type="evidence" value="ECO:0007669"/>
    <property type="project" value="TreeGrafter"/>
</dbReference>
<dbReference type="CDD" id="cd00167">
    <property type="entry name" value="SANT"/>
    <property type="match status" value="1"/>
</dbReference>
<feature type="domain" description="SANT" evidence="9">
    <location>
        <begin position="270"/>
        <end position="317"/>
    </location>
</feature>
<keyword evidence="3" id="KW-0804">Transcription</keyword>
<dbReference type="GO" id="GO:0071564">
    <property type="term" value="C:npBAF complex"/>
    <property type="evidence" value="ECO:0007669"/>
    <property type="project" value="TreeGrafter"/>
</dbReference>
<evidence type="ECO:0008006" key="12">
    <source>
        <dbReference type="Google" id="ProtNLM"/>
    </source>
</evidence>
<dbReference type="SMART" id="SM00717">
    <property type="entry name" value="SANT"/>
    <property type="match status" value="1"/>
</dbReference>
<name>A0A177B657_9BILA</name>
<feature type="compositionally biased region" description="Low complexity" evidence="6">
    <location>
        <begin position="230"/>
        <end position="244"/>
    </location>
</feature>
<dbReference type="PANTHER" id="PTHR12802:SF41">
    <property type="entry name" value="BRAHMA ASSOCIATED PROTEIN 155 KDA"/>
    <property type="match status" value="1"/>
</dbReference>
<dbReference type="InterPro" id="IPR036388">
    <property type="entry name" value="WH-like_DNA-bd_sf"/>
</dbReference>
<evidence type="ECO:0000313" key="11">
    <source>
        <dbReference type="Proteomes" id="UP000078046"/>
    </source>
</evidence>
<evidence type="ECO:0000259" key="8">
    <source>
        <dbReference type="PROSITE" id="PS50934"/>
    </source>
</evidence>
<dbReference type="GO" id="GO:0045893">
    <property type="term" value="P:positive regulation of DNA-templated transcription"/>
    <property type="evidence" value="ECO:0007669"/>
    <property type="project" value="TreeGrafter"/>
</dbReference>
<dbReference type="Pfam" id="PF04433">
    <property type="entry name" value="SWIRM"/>
    <property type="match status" value="1"/>
</dbReference>
<dbReference type="Pfam" id="PF16498">
    <property type="entry name" value="SWIRM-assoc_3"/>
    <property type="match status" value="1"/>
</dbReference>
<evidence type="ECO:0000256" key="4">
    <source>
        <dbReference type="ARBA" id="ARBA00023242"/>
    </source>
</evidence>
<accession>A0A177B657</accession>
<dbReference type="SUPFAM" id="SSF46689">
    <property type="entry name" value="Homeodomain-like"/>
    <property type="match status" value="2"/>
</dbReference>
<comment type="caution">
    <text evidence="10">The sequence shown here is derived from an EMBL/GenBank/DDBJ whole genome shotgun (WGS) entry which is preliminary data.</text>
</comment>
<dbReference type="FunFam" id="1.10.10.60:FF:000014">
    <property type="entry name" value="SWI/SNF complex subunit SMARCC2 isoform C"/>
    <property type="match status" value="1"/>
</dbReference>
<evidence type="ECO:0000256" key="2">
    <source>
        <dbReference type="ARBA" id="ARBA00023125"/>
    </source>
</evidence>
<organism evidence="10 11">
    <name type="scientific">Intoshia linei</name>
    <dbReference type="NCBI Taxonomy" id="1819745"/>
    <lineage>
        <taxon>Eukaryota</taxon>
        <taxon>Metazoa</taxon>
        <taxon>Spiralia</taxon>
        <taxon>Lophotrochozoa</taxon>
        <taxon>Mesozoa</taxon>
        <taxon>Orthonectida</taxon>
        <taxon>Rhopaluridae</taxon>
        <taxon>Intoshia</taxon>
    </lineage>
</organism>
<dbReference type="PROSITE" id="PS50934">
    <property type="entry name" value="SWIRM"/>
    <property type="match status" value="1"/>
</dbReference>
<feature type="compositionally biased region" description="Polar residues" evidence="6">
    <location>
        <begin position="213"/>
        <end position="229"/>
    </location>
</feature>
<dbReference type="PANTHER" id="PTHR12802">
    <property type="entry name" value="SWI/SNF COMPLEX-RELATED"/>
    <property type="match status" value="1"/>
</dbReference>
<dbReference type="InterPro" id="IPR009057">
    <property type="entry name" value="Homeodomain-like_sf"/>
</dbReference>
<dbReference type="Pfam" id="PF16495">
    <property type="entry name" value="SWIRM-assoc_1"/>
    <property type="match status" value="1"/>
</dbReference>
<feature type="region of interest" description="Disordered" evidence="6">
    <location>
        <begin position="413"/>
        <end position="445"/>
    </location>
</feature>
<dbReference type="PROSITE" id="PS51293">
    <property type="entry name" value="SANT"/>
    <property type="match status" value="1"/>
</dbReference>
<dbReference type="InterPro" id="IPR017884">
    <property type="entry name" value="SANT_dom"/>
</dbReference>
<feature type="compositionally biased region" description="Basic and acidic residues" evidence="6">
    <location>
        <begin position="416"/>
        <end position="427"/>
    </location>
</feature>
<dbReference type="InterPro" id="IPR007526">
    <property type="entry name" value="SWIRM"/>
</dbReference>
<protein>
    <recommendedName>
        <fullName evidence="12">SWI/SNF complex subunit SMARCC2</fullName>
    </recommendedName>
</protein>
<dbReference type="Gene3D" id="1.10.10.10">
    <property type="entry name" value="Winged helix-like DNA-binding domain superfamily/Winged helix DNA-binding domain"/>
    <property type="match status" value="1"/>
</dbReference>
<feature type="domain" description="Myb-like" evidence="7">
    <location>
        <begin position="263"/>
        <end position="313"/>
    </location>
</feature>
<proteinExistence type="inferred from homology"/>
<dbReference type="Gene3D" id="1.10.10.60">
    <property type="entry name" value="Homeodomain-like"/>
    <property type="match status" value="1"/>
</dbReference>
<dbReference type="GO" id="GO:0031492">
    <property type="term" value="F:nucleosomal DNA binding"/>
    <property type="evidence" value="ECO:0007669"/>
    <property type="project" value="TreeGrafter"/>
</dbReference>
<keyword evidence="11" id="KW-1185">Reference proteome</keyword>
<dbReference type="EMBL" id="LWCA01000235">
    <property type="protein sequence ID" value="OAF69745.1"/>
    <property type="molecule type" value="Genomic_DNA"/>
</dbReference>
<keyword evidence="1" id="KW-0805">Transcription regulation</keyword>
<feature type="region of interest" description="Disordered" evidence="6">
    <location>
        <begin position="616"/>
        <end position="641"/>
    </location>
</feature>
<evidence type="ECO:0000256" key="6">
    <source>
        <dbReference type="SAM" id="MobiDB-lite"/>
    </source>
</evidence>
<evidence type="ECO:0000259" key="7">
    <source>
        <dbReference type="PROSITE" id="PS50090"/>
    </source>
</evidence>
<dbReference type="Pfam" id="PF00249">
    <property type="entry name" value="Myb_DNA-binding"/>
    <property type="match status" value="1"/>
</dbReference>
<evidence type="ECO:0000313" key="10">
    <source>
        <dbReference type="EMBL" id="OAF69745.1"/>
    </source>
</evidence>
<evidence type="ECO:0000256" key="5">
    <source>
        <dbReference type="ARBA" id="ARBA00049655"/>
    </source>
</evidence>
<reference evidence="10 11" key="1">
    <citation type="submission" date="2016-04" db="EMBL/GenBank/DDBJ databases">
        <title>The genome of Intoshia linei affirms orthonectids as highly simplified spiralians.</title>
        <authorList>
            <person name="Mikhailov K.V."/>
            <person name="Slusarev G.S."/>
            <person name="Nikitin M.A."/>
            <person name="Logacheva M.D."/>
            <person name="Penin A."/>
            <person name="Aleoshin V."/>
            <person name="Panchin Y.V."/>
        </authorList>
    </citation>
    <scope>NUCLEOTIDE SEQUENCE [LARGE SCALE GENOMIC DNA]</scope>
    <source>
        <strain evidence="10">Intl2013</strain>
        <tissue evidence="10">Whole animal</tissue>
    </source>
</reference>
<feature type="region of interest" description="Disordered" evidence="6">
    <location>
        <begin position="213"/>
        <end position="251"/>
    </location>
</feature>
<feature type="domain" description="SWIRM" evidence="8">
    <location>
        <begin position="99"/>
        <end position="196"/>
    </location>
</feature>
<dbReference type="Proteomes" id="UP000078046">
    <property type="component" value="Unassembled WGS sequence"/>
</dbReference>
<keyword evidence="4" id="KW-0539">Nucleus</keyword>
<dbReference type="InterPro" id="IPR032451">
    <property type="entry name" value="SMARCC_C"/>
</dbReference>
<sequence length="641" mass="72425">MSSVSEKNQNEEINLKRNNSKRRRSESQEPIIDENYIKDVEMKEPVSNEQLTKVDLSRDKFVKNSNPSLNSDSMYLDLDNMANYKSNNFEEPCEQLFHILVPSYSAWFDYNSIHAIERKCLSEFFATGGKSKTPEIYLASRNFMIDTYRLNPNDYLTFTACRRNLCGDVCSLLRIHAFLEMWGLINYKVSPELRPKMLGPPRTSHFAITAEAPSSLQPLSDPQTLPKTENPNNNAVNIAAPKNNFNEQNTRTDLYGKSDEVKSKNSKYREWDSQEILRLLEGLEMYSDDWNKVSEHVGSRNQDECILHFLKLPIEDPYLEESKSLGPMSNQPFPFSSTGNPVMSTLAFLSSAVDPQIAAAAAKAAFDEYYKIQGKVPNSFMNAHKKKIEDVISTSKKIDTNLAIKDTGIATDEDSDKTVEKTDEKNDNVSSGTVENDNLPKTEKDKIDVKIKEVDPVKENGKTSYNEAWNEENSKNLAQAAASALAAAAVKAKHLASVEEGRIKTLVASLVETQNKKLEVKLDNFGEMEKILEKQRDTLRAQRDELLKQRQIFHLEQTKASDFRARQEQELIKKSKQLSQTINNMQVLVPETVIGYLPMASPRISDVNYNKTESNGINGLVNGKEETKVDPTVDPNVSSTT</sequence>
<dbReference type="InterPro" id="IPR032448">
    <property type="entry name" value="SWIRM-assoc"/>
</dbReference>